<dbReference type="OrthoDB" id="9774345at2"/>
<dbReference type="GO" id="GO:0008168">
    <property type="term" value="F:methyltransferase activity"/>
    <property type="evidence" value="ECO:0007669"/>
    <property type="project" value="UniProtKB-KW"/>
</dbReference>
<proteinExistence type="predicted"/>
<evidence type="ECO:0000313" key="3">
    <source>
        <dbReference type="Proteomes" id="UP000184038"/>
    </source>
</evidence>
<dbReference type="SUPFAM" id="SSF53335">
    <property type="entry name" value="S-adenosyl-L-methionine-dependent methyltransferases"/>
    <property type="match status" value="1"/>
</dbReference>
<keyword evidence="2" id="KW-0489">Methyltransferase</keyword>
<keyword evidence="2" id="KW-0808">Transferase</keyword>
<dbReference type="RefSeq" id="WP_073282080.1">
    <property type="nucleotide sequence ID" value="NZ_FRCP01000005.1"/>
</dbReference>
<dbReference type="Proteomes" id="UP000184038">
    <property type="component" value="Unassembled WGS sequence"/>
</dbReference>
<dbReference type="InterPro" id="IPR029063">
    <property type="entry name" value="SAM-dependent_MTases_sf"/>
</dbReference>
<feature type="domain" description="Methyltransferase" evidence="1">
    <location>
        <begin position="46"/>
        <end position="152"/>
    </location>
</feature>
<gene>
    <name evidence="2" type="ORF">SAMN02746066_00328</name>
</gene>
<reference evidence="2 3" key="1">
    <citation type="submission" date="2016-11" db="EMBL/GenBank/DDBJ databases">
        <authorList>
            <person name="Jaros S."/>
            <person name="Januszkiewicz K."/>
            <person name="Wedrychowicz H."/>
        </authorList>
    </citation>
    <scope>NUCLEOTIDE SEQUENCE [LARGE SCALE GENOMIC DNA]</scope>
    <source>
        <strain evidence="2 3">DSM 15930</strain>
    </source>
</reference>
<organism evidence="2 3">
    <name type="scientific">Anaerosporobacter mobilis DSM 15930</name>
    <dbReference type="NCBI Taxonomy" id="1120996"/>
    <lineage>
        <taxon>Bacteria</taxon>
        <taxon>Bacillati</taxon>
        <taxon>Bacillota</taxon>
        <taxon>Clostridia</taxon>
        <taxon>Lachnospirales</taxon>
        <taxon>Lachnospiraceae</taxon>
        <taxon>Anaerosporobacter</taxon>
    </lineage>
</organism>
<dbReference type="PANTHER" id="PTHR43861">
    <property type="entry name" value="TRANS-ACONITATE 2-METHYLTRANSFERASE-RELATED"/>
    <property type="match status" value="1"/>
</dbReference>
<evidence type="ECO:0000313" key="2">
    <source>
        <dbReference type="EMBL" id="SHL97581.1"/>
    </source>
</evidence>
<dbReference type="EMBL" id="FRCP01000005">
    <property type="protein sequence ID" value="SHL97581.1"/>
    <property type="molecule type" value="Genomic_DNA"/>
</dbReference>
<dbReference type="InterPro" id="IPR025714">
    <property type="entry name" value="Methyltranfer_dom"/>
</dbReference>
<dbReference type="PANTHER" id="PTHR43861:SF1">
    <property type="entry name" value="TRANS-ACONITATE 2-METHYLTRANSFERASE"/>
    <property type="match status" value="1"/>
</dbReference>
<evidence type="ECO:0000259" key="1">
    <source>
        <dbReference type="Pfam" id="PF13847"/>
    </source>
</evidence>
<protein>
    <submittedName>
        <fullName evidence="2">Methyltransferase domain-containing protein</fullName>
    </submittedName>
</protein>
<dbReference type="STRING" id="1120996.SAMN02746066_00328"/>
<dbReference type="Pfam" id="PF13847">
    <property type="entry name" value="Methyltransf_31"/>
    <property type="match status" value="1"/>
</dbReference>
<dbReference type="GO" id="GO:0032259">
    <property type="term" value="P:methylation"/>
    <property type="evidence" value="ECO:0007669"/>
    <property type="project" value="UniProtKB-KW"/>
</dbReference>
<keyword evidence="3" id="KW-1185">Reference proteome</keyword>
<name>A0A1M7F0Q7_9FIRM</name>
<dbReference type="AlphaFoldDB" id="A0A1M7F0Q7"/>
<accession>A0A1M7F0Q7</accession>
<dbReference type="Gene3D" id="3.40.50.150">
    <property type="entry name" value="Vaccinia Virus protein VP39"/>
    <property type="match status" value="1"/>
</dbReference>
<sequence length="269" mass="31051">MNEINSNKEAWGQLSKDHYNTFLKQYRNNRYQLNSYIQQELGDINGKQIIHLQCNTGADTIKLAQMGASRVVGIDLVPDNIFYAKQLAKDLEVEHVDFIESDIMKLAEIHEDTYDMVFTSEGALGWLPDLNIWANTIRKLLKENGYLYVFDSHPFFLTFDESKVGKEIYEIKYPYLSKEPDVCDTIGGYASEVKEGAKNYFWLHTVSDIINALTRAGLHIEFFNEFSENFFNSGDMLPVEGKGLYEYAHNKDKYPMSFSLKASVYKNSY</sequence>
<dbReference type="CDD" id="cd02440">
    <property type="entry name" value="AdoMet_MTases"/>
    <property type="match status" value="1"/>
</dbReference>